<reference evidence="2 3" key="1">
    <citation type="journal article" date="2018" name="Cell">
        <title>The Chara Genome: Secondary Complexity and Implications for Plant Terrestrialization.</title>
        <authorList>
            <person name="Nishiyama T."/>
            <person name="Sakayama H."/>
            <person name="Vries J.D."/>
            <person name="Buschmann H."/>
            <person name="Saint-Marcoux D."/>
            <person name="Ullrich K.K."/>
            <person name="Haas F.B."/>
            <person name="Vanderstraeten L."/>
            <person name="Becker D."/>
            <person name="Lang D."/>
            <person name="Vosolsobe S."/>
            <person name="Rombauts S."/>
            <person name="Wilhelmsson P.K.I."/>
            <person name="Janitza P."/>
            <person name="Kern R."/>
            <person name="Heyl A."/>
            <person name="Rumpler F."/>
            <person name="Villalobos L.I.A.C."/>
            <person name="Clay J.M."/>
            <person name="Skokan R."/>
            <person name="Toyoda A."/>
            <person name="Suzuki Y."/>
            <person name="Kagoshima H."/>
            <person name="Schijlen E."/>
            <person name="Tajeshwar N."/>
            <person name="Catarino B."/>
            <person name="Hetherington A.J."/>
            <person name="Saltykova A."/>
            <person name="Bonnot C."/>
            <person name="Breuninger H."/>
            <person name="Symeonidi A."/>
            <person name="Radhakrishnan G.V."/>
            <person name="Van Nieuwerburgh F."/>
            <person name="Deforce D."/>
            <person name="Chang C."/>
            <person name="Karol K.G."/>
            <person name="Hedrich R."/>
            <person name="Ulvskov P."/>
            <person name="Glockner G."/>
            <person name="Delwiche C.F."/>
            <person name="Petrasek J."/>
            <person name="Van de Peer Y."/>
            <person name="Friml J."/>
            <person name="Beilby M."/>
            <person name="Dolan L."/>
            <person name="Kohara Y."/>
            <person name="Sugano S."/>
            <person name="Fujiyama A."/>
            <person name="Delaux P.-M."/>
            <person name="Quint M."/>
            <person name="TheiBen G."/>
            <person name="Hagemann M."/>
            <person name="Harholt J."/>
            <person name="Dunand C."/>
            <person name="Zachgo S."/>
            <person name="Langdale J."/>
            <person name="Maumus F."/>
            <person name="Straeten D.V.D."/>
            <person name="Gould S.B."/>
            <person name="Rensing S.A."/>
        </authorList>
    </citation>
    <scope>NUCLEOTIDE SEQUENCE [LARGE SCALE GENOMIC DNA]</scope>
    <source>
        <strain evidence="2 3">S276</strain>
    </source>
</reference>
<sequence length="419" mass="44557">MGGDSTTARSGAQGGFNGPDEGHCVGECSPQYGEQFVEGSTGEQIVGGFVVGLGATGARHVTRGVSQDEGDDEHDAGKAVRLLRQGAEDGITPEEHVAIREADAQMVATLFSLRSDNSFISAPPPGNGTKMGTKQVTIALEKSEFFLSEISFLGCGTTSRANYERSSGVLGTTPRRSASGESVEILSCCNERSAPTALHRTLTPQLIWPTCTELDDDNIYLPSSGNYLVIDVTDITLRDPIIRRAEVGEEEELDEEEEREDANEEEESEATSNDPNYHESKEDGSEESGSDESDSFGGRSGEPSVMDGAMYEGKAMILVREGGKLIGIEGSHGAGDRGAKILVTFARGDYARNHTIYLDIVVISPCRAEEEDVEGESGYNGASGGVRDDGDTEMGRIELVEEGRGKGCQLEGNGGRPVI</sequence>
<name>A0A388JXQ7_CHABU</name>
<protein>
    <submittedName>
        <fullName evidence="2">Uncharacterized protein</fullName>
    </submittedName>
</protein>
<gene>
    <name evidence="2" type="ORF">CBR_g30821</name>
</gene>
<feature type="region of interest" description="Disordered" evidence="1">
    <location>
        <begin position="1"/>
        <end position="22"/>
    </location>
</feature>
<dbReference type="Gramene" id="GBG62503">
    <property type="protein sequence ID" value="GBG62503"/>
    <property type="gene ID" value="CBR_g30821"/>
</dbReference>
<feature type="region of interest" description="Disordered" evidence="1">
    <location>
        <begin position="246"/>
        <end position="307"/>
    </location>
</feature>
<feature type="compositionally biased region" description="Acidic residues" evidence="1">
    <location>
        <begin position="284"/>
        <end position="294"/>
    </location>
</feature>
<feature type="region of interest" description="Disordered" evidence="1">
    <location>
        <begin position="373"/>
        <end position="392"/>
    </location>
</feature>
<feature type="compositionally biased region" description="Acidic residues" evidence="1">
    <location>
        <begin position="248"/>
        <end position="269"/>
    </location>
</feature>
<feature type="compositionally biased region" description="Polar residues" evidence="1">
    <location>
        <begin position="1"/>
        <end position="10"/>
    </location>
</feature>
<dbReference type="EMBL" id="BFEA01000029">
    <property type="protein sequence ID" value="GBG62503.1"/>
    <property type="molecule type" value="Genomic_DNA"/>
</dbReference>
<dbReference type="AlphaFoldDB" id="A0A388JXQ7"/>
<dbReference type="Proteomes" id="UP000265515">
    <property type="component" value="Unassembled WGS sequence"/>
</dbReference>
<evidence type="ECO:0000313" key="3">
    <source>
        <dbReference type="Proteomes" id="UP000265515"/>
    </source>
</evidence>
<accession>A0A388JXQ7</accession>
<evidence type="ECO:0000256" key="1">
    <source>
        <dbReference type="SAM" id="MobiDB-lite"/>
    </source>
</evidence>
<organism evidence="2 3">
    <name type="scientific">Chara braunii</name>
    <name type="common">Braun's stonewort</name>
    <dbReference type="NCBI Taxonomy" id="69332"/>
    <lineage>
        <taxon>Eukaryota</taxon>
        <taxon>Viridiplantae</taxon>
        <taxon>Streptophyta</taxon>
        <taxon>Charophyceae</taxon>
        <taxon>Charales</taxon>
        <taxon>Characeae</taxon>
        <taxon>Chara</taxon>
    </lineage>
</organism>
<proteinExistence type="predicted"/>
<evidence type="ECO:0000313" key="2">
    <source>
        <dbReference type="EMBL" id="GBG62503.1"/>
    </source>
</evidence>
<comment type="caution">
    <text evidence="2">The sequence shown here is derived from an EMBL/GenBank/DDBJ whole genome shotgun (WGS) entry which is preliminary data.</text>
</comment>
<keyword evidence="3" id="KW-1185">Reference proteome</keyword>